<evidence type="ECO:0000256" key="1">
    <source>
        <dbReference type="SAM" id="MobiDB-lite"/>
    </source>
</evidence>
<dbReference type="Ensembl" id="ENSLBET00000029205.1">
    <property type="protein sequence ID" value="ENSLBEP00000027875.1"/>
    <property type="gene ID" value="ENSLBEG00000021136.1"/>
</dbReference>
<dbReference type="InterPro" id="IPR027951">
    <property type="entry name" value="Nepro_N"/>
</dbReference>
<dbReference type="STRING" id="56723.ENSLBEP00000027875"/>
<sequence length="478" mass="54632">MAAELWNRVNIPLPCAISYVRIHFRSNIDTNIKTLLVENEKVLRLIGSEILQTEIRVLYELLYVLNNSFRGNKTFKGLQQVEQCINRLKKMNLDVALKELRELCPNKIQRKLGIKVGECDVPSQPMLEWLCLKVLGAAKLMSCTLRRCSRAFSLSKQQMKWEEFVLLNVVISSMLSRLWVMFRGVLCCLSALYQQLLGLLKEVAKAQPMPFLTDFTLPIDVALFLGSSDAALLAERSKHDAKVKEQKKKMSSVSFKNQGQTKKVKEDLGEAVERGSVLDTDMKSFLKIYSNYTKGESSGQKTQKAERKQKLKKQVREATTFTDMEKCLEEMIQWCESQRMKKEKCLLSFLNLKCHRMKCLEAAGYNVQKRFKTFRKEACWASSPQGSVPKSCRSSAAMRRGPRLRTPFHFLRSRLKSAAVRTGMKTKCSKRNGERTELPESGLSGDNLRSRTTYEQIAHTQEPDHNDDIDDIFASAGL</sequence>
<dbReference type="GO" id="GO:0005634">
    <property type="term" value="C:nucleus"/>
    <property type="evidence" value="ECO:0007669"/>
    <property type="project" value="TreeGrafter"/>
</dbReference>
<proteinExistence type="predicted"/>
<dbReference type="FunCoup" id="A0A3Q3N201">
    <property type="interactions" value="1296"/>
</dbReference>
<dbReference type="PANTHER" id="PTHR34761:SF1">
    <property type="entry name" value="NUCLEOLUS AND NEURAL PROGENITOR PROTEIN"/>
    <property type="match status" value="1"/>
</dbReference>
<feature type="domain" description="Nucleolus and neural progenitor protein-like N-terminal" evidence="2">
    <location>
        <begin position="6"/>
        <end position="197"/>
    </location>
</feature>
<evidence type="ECO:0000313" key="4">
    <source>
        <dbReference type="Proteomes" id="UP000261660"/>
    </source>
</evidence>
<accession>A0A3Q3N201</accession>
<dbReference type="InParanoid" id="A0A3Q3N201"/>
<dbReference type="Pfam" id="PF14780">
    <property type="entry name" value="NEPRO_N"/>
    <property type="match status" value="1"/>
</dbReference>
<dbReference type="PANTHER" id="PTHR34761">
    <property type="entry name" value="NUCLEOLUS AND NEURAL PROGENITOR PROTEIN"/>
    <property type="match status" value="1"/>
</dbReference>
<protein>
    <submittedName>
        <fullName evidence="3">Nucleolus and neural progenitor protein</fullName>
    </submittedName>
</protein>
<keyword evidence="4" id="KW-1185">Reference proteome</keyword>
<dbReference type="GeneTree" id="ENSGT00390000007644"/>
<reference evidence="3" key="2">
    <citation type="submission" date="2025-09" db="UniProtKB">
        <authorList>
            <consortium name="Ensembl"/>
        </authorList>
    </citation>
    <scope>IDENTIFICATION</scope>
</reference>
<dbReference type="GO" id="GO:0045747">
    <property type="term" value="P:positive regulation of Notch signaling pathway"/>
    <property type="evidence" value="ECO:0007669"/>
    <property type="project" value="TreeGrafter"/>
</dbReference>
<feature type="region of interest" description="Disordered" evidence="1">
    <location>
        <begin position="422"/>
        <end position="448"/>
    </location>
</feature>
<reference evidence="3" key="1">
    <citation type="submission" date="2025-08" db="UniProtKB">
        <authorList>
            <consortium name="Ensembl"/>
        </authorList>
    </citation>
    <scope>IDENTIFICATION</scope>
</reference>
<dbReference type="AlphaFoldDB" id="A0A3Q3N201"/>
<evidence type="ECO:0000313" key="3">
    <source>
        <dbReference type="Ensembl" id="ENSLBEP00000027875.1"/>
    </source>
</evidence>
<dbReference type="OrthoDB" id="9899341at2759"/>
<evidence type="ECO:0000259" key="2">
    <source>
        <dbReference type="Pfam" id="PF14780"/>
    </source>
</evidence>
<dbReference type="Proteomes" id="UP000261660">
    <property type="component" value="Unplaced"/>
</dbReference>
<dbReference type="InterPro" id="IPR052835">
    <property type="entry name" value="Nepro"/>
</dbReference>
<name>A0A3Q3N201_9LABR</name>
<organism evidence="3 4">
    <name type="scientific">Labrus bergylta</name>
    <name type="common">ballan wrasse</name>
    <dbReference type="NCBI Taxonomy" id="56723"/>
    <lineage>
        <taxon>Eukaryota</taxon>
        <taxon>Metazoa</taxon>
        <taxon>Chordata</taxon>
        <taxon>Craniata</taxon>
        <taxon>Vertebrata</taxon>
        <taxon>Euteleostomi</taxon>
        <taxon>Actinopterygii</taxon>
        <taxon>Neopterygii</taxon>
        <taxon>Teleostei</taxon>
        <taxon>Neoteleostei</taxon>
        <taxon>Acanthomorphata</taxon>
        <taxon>Eupercaria</taxon>
        <taxon>Labriformes</taxon>
        <taxon>Labridae</taxon>
        <taxon>Labrus</taxon>
    </lineage>
</organism>